<organism evidence="1 2">
    <name type="scientific">Phormidesmis priestleyi ULC007</name>
    <dbReference type="NCBI Taxonomy" id="1920490"/>
    <lineage>
        <taxon>Bacteria</taxon>
        <taxon>Bacillati</taxon>
        <taxon>Cyanobacteriota</taxon>
        <taxon>Cyanophyceae</taxon>
        <taxon>Leptolyngbyales</taxon>
        <taxon>Leptolyngbyaceae</taxon>
        <taxon>Phormidesmis</taxon>
    </lineage>
</organism>
<evidence type="ECO:0000313" key="1">
    <source>
        <dbReference type="EMBL" id="PSB17943.1"/>
    </source>
</evidence>
<dbReference type="InterPro" id="IPR008203">
    <property type="entry name" value="AF2212-like"/>
</dbReference>
<dbReference type="OrthoDB" id="517491at2"/>
<evidence type="ECO:0008006" key="3">
    <source>
        <dbReference type="Google" id="ProtNLM"/>
    </source>
</evidence>
<reference evidence="1 2" key="2">
    <citation type="submission" date="2018-03" db="EMBL/GenBank/DDBJ databases">
        <title>The ancient ancestry and fast evolution of plastids.</title>
        <authorList>
            <person name="Moore K.R."/>
            <person name="Magnabosco C."/>
            <person name="Momper L."/>
            <person name="Gold D.A."/>
            <person name="Bosak T."/>
            <person name="Fournier G.P."/>
        </authorList>
    </citation>
    <scope>NUCLEOTIDE SEQUENCE [LARGE SCALE GENOMIC DNA]</scope>
    <source>
        <strain evidence="1 2">ULC007</strain>
    </source>
</reference>
<dbReference type="EMBL" id="PVWG01000022">
    <property type="protein sequence ID" value="PSB17943.1"/>
    <property type="molecule type" value="Genomic_DNA"/>
</dbReference>
<dbReference type="RefSeq" id="WP_073070364.1">
    <property type="nucleotide sequence ID" value="NZ_MPPI01000007.1"/>
</dbReference>
<accession>A0A2T1DBW0</accession>
<proteinExistence type="predicted"/>
<comment type="caution">
    <text evidence="1">The sequence shown here is derived from an EMBL/GenBank/DDBJ whole genome shotgun (WGS) entry which is preliminary data.</text>
</comment>
<gene>
    <name evidence="1" type="ORF">C7B65_17255</name>
</gene>
<evidence type="ECO:0000313" key="2">
    <source>
        <dbReference type="Proteomes" id="UP000238634"/>
    </source>
</evidence>
<protein>
    <recommendedName>
        <fullName evidence="3">DUF104 domain-containing protein</fullName>
    </recommendedName>
</protein>
<sequence length="75" mass="8624">MTKILEATYSNGSLILSEALDANLEGKKLKVVILEAEEDEADRIAKVRRFLAHAKQYSFALPSDYKFDRDELYDR</sequence>
<dbReference type="Proteomes" id="UP000238634">
    <property type="component" value="Unassembled WGS sequence"/>
</dbReference>
<reference evidence="1 2" key="1">
    <citation type="submission" date="2018-02" db="EMBL/GenBank/DDBJ databases">
        <authorList>
            <person name="Cohen D.B."/>
            <person name="Kent A.D."/>
        </authorList>
    </citation>
    <scope>NUCLEOTIDE SEQUENCE [LARGE SCALE GENOMIC DNA]</scope>
    <source>
        <strain evidence="1 2">ULC007</strain>
    </source>
</reference>
<dbReference type="Pfam" id="PF01954">
    <property type="entry name" value="AF2212-like"/>
    <property type="match status" value="1"/>
</dbReference>
<name>A0A2T1DBW0_9CYAN</name>
<keyword evidence="2" id="KW-1185">Reference proteome</keyword>
<dbReference type="STRING" id="1920490.GCA_001895925_04242"/>
<dbReference type="AlphaFoldDB" id="A0A2T1DBW0"/>